<dbReference type="NCBIfam" id="TIGR02486">
    <property type="entry name" value="RDH"/>
    <property type="match status" value="1"/>
</dbReference>
<keyword evidence="5" id="KW-0732">Signal</keyword>
<dbReference type="GO" id="GO:0051539">
    <property type="term" value="F:4 iron, 4 sulfur cluster binding"/>
    <property type="evidence" value="ECO:0007669"/>
    <property type="project" value="UniProtKB-KW"/>
</dbReference>
<dbReference type="GO" id="GO:0005886">
    <property type="term" value="C:plasma membrane"/>
    <property type="evidence" value="ECO:0007669"/>
    <property type="project" value="UniProtKB-SubCell"/>
</dbReference>
<evidence type="ECO:0000256" key="8">
    <source>
        <dbReference type="ARBA" id="ARBA00023136"/>
    </source>
</evidence>
<dbReference type="AlphaFoldDB" id="D2BJB3"/>
<keyword evidence="3" id="KW-0004">4Fe-4S</keyword>
<dbReference type="PROSITE" id="PS51379">
    <property type="entry name" value="4FE4S_FER_2"/>
    <property type="match status" value="1"/>
</dbReference>
<organism evidence="11 12">
    <name type="scientific">Dehalococcoides mccartyi (strain VS)</name>
    <dbReference type="NCBI Taxonomy" id="311424"/>
    <lineage>
        <taxon>Bacteria</taxon>
        <taxon>Bacillati</taxon>
        <taxon>Chloroflexota</taxon>
        <taxon>Dehalococcoidia</taxon>
        <taxon>Dehalococcoidales</taxon>
        <taxon>Dehalococcoidaceae</taxon>
        <taxon>Dehalococcoides</taxon>
    </lineage>
</organism>
<proteinExistence type="predicted"/>
<dbReference type="GO" id="GO:0046872">
    <property type="term" value="F:metal ion binding"/>
    <property type="evidence" value="ECO:0007669"/>
    <property type="project" value="UniProtKB-KW"/>
</dbReference>
<name>D2BJB3_DEHMV</name>
<evidence type="ECO:0000256" key="5">
    <source>
        <dbReference type="ARBA" id="ARBA00022729"/>
    </source>
</evidence>
<dbReference type="InterPro" id="IPR012832">
    <property type="entry name" value="RDH"/>
</dbReference>
<dbReference type="InterPro" id="IPR006311">
    <property type="entry name" value="TAT_signal"/>
</dbReference>
<evidence type="ECO:0000259" key="10">
    <source>
        <dbReference type="PROSITE" id="PS51379"/>
    </source>
</evidence>
<keyword evidence="7" id="KW-0411">Iron-sulfur</keyword>
<keyword evidence="2" id="KW-1003">Cell membrane</keyword>
<dbReference type="InterPro" id="IPR017900">
    <property type="entry name" value="4Fe4S_Fe_S_CS"/>
</dbReference>
<gene>
    <name evidence="11" type="primary">rdhA</name>
    <name evidence="11" type="ordered locus">DhcVS_1314</name>
</gene>
<dbReference type="NCBIfam" id="TIGR01409">
    <property type="entry name" value="TAT_signal_seq"/>
    <property type="match status" value="1"/>
</dbReference>
<dbReference type="eggNOG" id="COG1600">
    <property type="taxonomic scope" value="Bacteria"/>
</dbReference>
<evidence type="ECO:0000256" key="7">
    <source>
        <dbReference type="ARBA" id="ARBA00023014"/>
    </source>
</evidence>
<dbReference type="InterPro" id="IPR028894">
    <property type="entry name" value="RDH_dom"/>
</dbReference>
<dbReference type="PROSITE" id="PS00198">
    <property type="entry name" value="4FE4S_FER_1"/>
    <property type="match status" value="1"/>
</dbReference>
<dbReference type="Proteomes" id="UP000002506">
    <property type="component" value="Chromosome"/>
</dbReference>
<evidence type="ECO:0000256" key="2">
    <source>
        <dbReference type="ARBA" id="ARBA00022475"/>
    </source>
</evidence>
<dbReference type="HOGENOM" id="CLU_036586_0_1_0"/>
<protein>
    <submittedName>
        <fullName evidence="11">Reductive dehalogenase</fullName>
    </submittedName>
</protein>
<reference evidence="11 12" key="1">
    <citation type="journal article" date="2009" name="PLoS Genet.">
        <title>Localized plasticity in the streamlined genomes of vinyl chloride respiring Dehalococcoides.</title>
        <authorList>
            <person name="McMurdie P.J."/>
            <person name="Behrens S.F."/>
            <person name="Muller J.A."/>
            <person name="Goke J."/>
            <person name="Ritalahti K.M."/>
            <person name="Wagner R."/>
            <person name="Goltsman E."/>
            <person name="Lapidus A."/>
            <person name="Holmes S."/>
            <person name="Loffler F.E."/>
            <person name="Spormann A.M."/>
        </authorList>
    </citation>
    <scope>NUCLEOTIDE SEQUENCE [LARGE SCALE GENOMIC DNA]</scope>
    <source>
        <strain evidence="11 12">VS</strain>
    </source>
</reference>
<dbReference type="KEGG" id="dev:DhcVS_1314"/>
<evidence type="ECO:0000256" key="6">
    <source>
        <dbReference type="ARBA" id="ARBA00023004"/>
    </source>
</evidence>
<keyword evidence="6" id="KW-0408">Iron</keyword>
<comment type="subcellular location">
    <subcellularLocation>
        <location evidence="1">Cell membrane</location>
    </subcellularLocation>
</comment>
<dbReference type="PROSITE" id="PS51318">
    <property type="entry name" value="TAT"/>
    <property type="match status" value="1"/>
</dbReference>
<dbReference type="EMBL" id="CP001827">
    <property type="protein sequence ID" value="ACZ62413.1"/>
    <property type="molecule type" value="Genomic_DNA"/>
</dbReference>
<keyword evidence="8" id="KW-0472">Membrane</keyword>
<dbReference type="RefSeq" id="WP_012882555.1">
    <property type="nucleotide sequence ID" value="NC_013552.1"/>
</dbReference>
<evidence type="ECO:0000256" key="3">
    <source>
        <dbReference type="ARBA" id="ARBA00022485"/>
    </source>
</evidence>
<sequence>MSDFHSIVSRRNFVKALGLAGAGIGTVAAAVPVFKDLDEVIASPSAANKRPWWVKDRELYQPTLEVDWDMLTAPDGRVSGQQTETQIHYLGSEEVKRRLSSNIMSPNVEAAINNTPGKTLRDQALGFSSIVPMMIHGISFMGPGLIPTPATTGVPKWEGTPEENSRMVRSVLTFLGAGMVGFGEISSLEKEKVFYTYHKQVPNKRQIFEDVDVGYEDADKYVFPDRKLYKISMSLPMSREMYRTSDRSSLQFAANVSRYRHFSMLQPAFQEFIRGIGYHCYGYPVPQAGPMPAAVSAILTGLAESSRNSGYCISPDYGPVSGFFTFITDLPLEPTTPIDSGIWRFCQTCNKCAQTCPTQVIPYDKEPSWELPSLYGKPDIIHPAGKRMFYANHIECWMYCFEGGCGTCMATCTFNVNGAAMVHDVVKATLSTTPLFNEFLWKADKTFGYGAKSGEEKEDWWDLSLPSMGWDTTSFSKHGGY</sequence>
<dbReference type="InterPro" id="IPR019546">
    <property type="entry name" value="TAT_signal_bac_arc"/>
</dbReference>
<feature type="domain" description="4Fe-4S ferredoxin-type" evidence="10">
    <location>
        <begin position="334"/>
        <end position="366"/>
    </location>
</feature>
<accession>D2BJB3</accession>
<dbReference type="InterPro" id="IPR017896">
    <property type="entry name" value="4Fe4S_Fe-S-bd"/>
</dbReference>
<keyword evidence="4" id="KW-0479">Metal-binding</keyword>
<evidence type="ECO:0000256" key="9">
    <source>
        <dbReference type="ARBA" id="ARBA00029374"/>
    </source>
</evidence>
<comment type="cofactor">
    <cofactor evidence="9">
        <name>corrinoid</name>
        <dbReference type="ChEBI" id="CHEBI:33913"/>
    </cofactor>
</comment>
<dbReference type="SUPFAM" id="SSF54862">
    <property type="entry name" value="4Fe-4S ferredoxins"/>
    <property type="match status" value="1"/>
</dbReference>
<evidence type="ECO:0000313" key="12">
    <source>
        <dbReference type="Proteomes" id="UP000002506"/>
    </source>
</evidence>
<dbReference type="OrthoDB" id="157770at2"/>
<dbReference type="Pfam" id="PF13486">
    <property type="entry name" value="Dehalogenase"/>
    <property type="match status" value="1"/>
</dbReference>
<evidence type="ECO:0000256" key="4">
    <source>
        <dbReference type="ARBA" id="ARBA00022723"/>
    </source>
</evidence>
<evidence type="ECO:0000256" key="1">
    <source>
        <dbReference type="ARBA" id="ARBA00004236"/>
    </source>
</evidence>
<evidence type="ECO:0000313" key="11">
    <source>
        <dbReference type="EMBL" id="ACZ62413.1"/>
    </source>
</evidence>